<dbReference type="InterPro" id="IPR050902">
    <property type="entry name" value="ABC_Transporter_SBP"/>
</dbReference>
<evidence type="ECO:0000256" key="1">
    <source>
        <dbReference type="ARBA" id="ARBA00008814"/>
    </source>
</evidence>
<dbReference type="SUPFAM" id="SSF53807">
    <property type="entry name" value="Helical backbone' metal receptor"/>
    <property type="match status" value="1"/>
</dbReference>
<dbReference type="PROSITE" id="PS51257">
    <property type="entry name" value="PROKAR_LIPOPROTEIN"/>
    <property type="match status" value="1"/>
</dbReference>
<feature type="domain" description="Fe/B12 periplasmic-binding" evidence="3">
    <location>
        <begin position="57"/>
        <end position="326"/>
    </location>
</feature>
<evidence type="ECO:0000259" key="3">
    <source>
        <dbReference type="PROSITE" id="PS50983"/>
    </source>
</evidence>
<evidence type="ECO:0000313" key="4">
    <source>
        <dbReference type="EMBL" id="GMA94001.1"/>
    </source>
</evidence>
<evidence type="ECO:0000313" key="5">
    <source>
        <dbReference type="Proteomes" id="UP001157034"/>
    </source>
</evidence>
<comment type="caution">
    <text evidence="4">The sequence shown here is derived from an EMBL/GenBank/DDBJ whole genome shotgun (WGS) entry which is preliminary data.</text>
</comment>
<dbReference type="NCBIfam" id="TIGR03868">
    <property type="entry name" value="F420-O_ABCperi"/>
    <property type="match status" value="1"/>
</dbReference>
<gene>
    <name evidence="4" type="ORF">GCM10025881_08250</name>
</gene>
<dbReference type="Proteomes" id="UP001157034">
    <property type="component" value="Unassembled WGS sequence"/>
</dbReference>
<keyword evidence="2" id="KW-0732">Signal</keyword>
<dbReference type="PANTHER" id="PTHR30535:SF7">
    <property type="entry name" value="IRON(III) DICITRATE-BINDING PROTEIN"/>
    <property type="match status" value="1"/>
</dbReference>
<feature type="chain" id="PRO_5045159580" evidence="2">
    <location>
        <begin position="28"/>
        <end position="326"/>
    </location>
</feature>
<dbReference type="Gene3D" id="3.40.50.1980">
    <property type="entry name" value="Nitrogenase molybdenum iron protein domain"/>
    <property type="match status" value="2"/>
</dbReference>
<sequence>MHVRPLALVAVLAGGALLSGCAQGAAAAPVPTASSAAAAVTVQNCDTSVTFDHPPKRVISIKSTSTEMMLALGVGDRIVGTAYQDGPVPARWAATMRGVPSLSDFMPSEEAVLAKKPDLVYSGWESAFSADQAGTRGELASLGVASYVQPAACRSTPVAKLTFAEVFREIDQAGRIFGVEARAKQVVATQQEQLAGIHRDPRGLTALWYSSGDASPYVGAGTGAPELVMKTAGLRNIAGDVPQTWTTLGWESIVADDPDVIILIDADWNTAAAKIHRLESDPATARLSAVQNHRFITIPFAESEAGVRSIDAARSVAAQLAHLHVG</sequence>
<dbReference type="Pfam" id="PF01497">
    <property type="entry name" value="Peripla_BP_2"/>
    <property type="match status" value="1"/>
</dbReference>
<keyword evidence="5" id="KW-1185">Reference proteome</keyword>
<reference evidence="5" key="1">
    <citation type="journal article" date="2019" name="Int. J. Syst. Evol. Microbiol.">
        <title>The Global Catalogue of Microorganisms (GCM) 10K type strain sequencing project: providing services to taxonomists for standard genome sequencing and annotation.</title>
        <authorList>
            <consortium name="The Broad Institute Genomics Platform"/>
            <consortium name="The Broad Institute Genome Sequencing Center for Infectious Disease"/>
            <person name="Wu L."/>
            <person name="Ma J."/>
        </authorList>
    </citation>
    <scope>NUCLEOTIDE SEQUENCE [LARGE SCALE GENOMIC DNA]</scope>
    <source>
        <strain evidence="5">NBRC 108894</strain>
    </source>
</reference>
<protein>
    <submittedName>
        <fullName evidence="4">ABC transporter substrate-binding protein</fullName>
    </submittedName>
</protein>
<dbReference type="PROSITE" id="PS50983">
    <property type="entry name" value="FE_B12_PBP"/>
    <property type="match status" value="1"/>
</dbReference>
<dbReference type="EMBL" id="BSVB01000001">
    <property type="protein sequence ID" value="GMA94001.1"/>
    <property type="molecule type" value="Genomic_DNA"/>
</dbReference>
<accession>A0ABQ6K079</accession>
<dbReference type="PANTHER" id="PTHR30535">
    <property type="entry name" value="VITAMIN B12-BINDING PROTEIN"/>
    <property type="match status" value="1"/>
</dbReference>
<organism evidence="4 5">
    <name type="scientific">Pseudolysinimonas kribbensis</name>
    <dbReference type="NCBI Taxonomy" id="433641"/>
    <lineage>
        <taxon>Bacteria</taxon>
        <taxon>Bacillati</taxon>
        <taxon>Actinomycetota</taxon>
        <taxon>Actinomycetes</taxon>
        <taxon>Micrococcales</taxon>
        <taxon>Microbacteriaceae</taxon>
        <taxon>Pseudolysinimonas</taxon>
    </lineage>
</organism>
<dbReference type="InterPro" id="IPR002491">
    <property type="entry name" value="ABC_transptr_periplasmic_BD"/>
</dbReference>
<dbReference type="InterPro" id="IPR022287">
    <property type="entry name" value="ABC_trnsptr_F420-0_sub-bd_pred"/>
</dbReference>
<proteinExistence type="inferred from homology"/>
<evidence type="ECO:0000256" key="2">
    <source>
        <dbReference type="SAM" id="SignalP"/>
    </source>
</evidence>
<name>A0ABQ6K079_9MICO</name>
<dbReference type="RefSeq" id="WP_284253024.1">
    <property type="nucleotide sequence ID" value="NZ_BAAAQO010000003.1"/>
</dbReference>
<feature type="signal peptide" evidence="2">
    <location>
        <begin position="1"/>
        <end position="27"/>
    </location>
</feature>
<comment type="similarity">
    <text evidence="1">Belongs to the bacterial solute-binding protein 8 family.</text>
</comment>